<dbReference type="PANTHER" id="PTHR42791">
    <property type="entry name" value="GNAT FAMILY ACETYLTRANSFERASE"/>
    <property type="match status" value="1"/>
</dbReference>
<sequence>MPLQLQPLELSDFDTLISHASTHAPGDDLVAPLNPLVWPVRTRAEAQARARHNFALQKWRFVEDPTTRFLKVVDPEDGGQIVAVARWHFYPQGYDYAEQAHWEMAPATPLKKYLAAVNGREQPGEGSSEADVESDMQEDVYPPPNFNIALHNHILASRDAFRPSWIPGRAPCWVLMHLVTRSSQRRRGAAGLLVRWGMDRAQETGACAYLEAGVQGRPVYEKFGFEQIGEERRVSFARFVGEDGPREIVMANMRWNPEVQEDTPSESI</sequence>
<evidence type="ECO:0000313" key="2">
    <source>
        <dbReference type="EMBL" id="KAI1849024.1"/>
    </source>
</evidence>
<dbReference type="PROSITE" id="PS51186">
    <property type="entry name" value="GNAT"/>
    <property type="match status" value="1"/>
</dbReference>
<gene>
    <name evidence="2" type="ORF">JX265_013721</name>
</gene>
<dbReference type="EMBL" id="JAFIMR010000080">
    <property type="protein sequence ID" value="KAI1849024.1"/>
    <property type="molecule type" value="Genomic_DNA"/>
</dbReference>
<proteinExistence type="predicted"/>
<dbReference type="PANTHER" id="PTHR42791:SF14">
    <property type="entry name" value="N-ACETYLTRANSFERASE DOMAIN-CONTAINING PROTEIN"/>
    <property type="match status" value="1"/>
</dbReference>
<dbReference type="InterPro" id="IPR000182">
    <property type="entry name" value="GNAT_dom"/>
</dbReference>
<dbReference type="InterPro" id="IPR052523">
    <property type="entry name" value="Trichothecene_AcTrans"/>
</dbReference>
<dbReference type="Proteomes" id="UP000829685">
    <property type="component" value="Unassembled WGS sequence"/>
</dbReference>
<organism evidence="2 3">
    <name type="scientific">Neoarthrinium moseri</name>
    <dbReference type="NCBI Taxonomy" id="1658444"/>
    <lineage>
        <taxon>Eukaryota</taxon>
        <taxon>Fungi</taxon>
        <taxon>Dikarya</taxon>
        <taxon>Ascomycota</taxon>
        <taxon>Pezizomycotina</taxon>
        <taxon>Sordariomycetes</taxon>
        <taxon>Xylariomycetidae</taxon>
        <taxon>Amphisphaeriales</taxon>
        <taxon>Apiosporaceae</taxon>
        <taxon>Neoarthrinium</taxon>
    </lineage>
</organism>
<dbReference type="Pfam" id="PF00583">
    <property type="entry name" value="Acetyltransf_1"/>
    <property type="match status" value="1"/>
</dbReference>
<reference evidence="2" key="1">
    <citation type="submission" date="2021-03" db="EMBL/GenBank/DDBJ databases">
        <title>Revisited historic fungal species revealed as producer of novel bioactive compounds through whole genome sequencing and comparative genomics.</title>
        <authorList>
            <person name="Vignolle G.A."/>
            <person name="Hochenegger N."/>
            <person name="Mach R.L."/>
            <person name="Mach-Aigner A.R."/>
            <person name="Javad Rahimi M."/>
            <person name="Salim K.A."/>
            <person name="Chan C.M."/>
            <person name="Lim L.B.L."/>
            <person name="Cai F."/>
            <person name="Druzhinina I.S."/>
            <person name="U'Ren J.M."/>
            <person name="Derntl C."/>
        </authorList>
    </citation>
    <scope>NUCLEOTIDE SEQUENCE</scope>
    <source>
        <strain evidence="2">TUCIM 5799</strain>
    </source>
</reference>
<evidence type="ECO:0000259" key="1">
    <source>
        <dbReference type="PROSITE" id="PS51186"/>
    </source>
</evidence>
<feature type="domain" description="N-acetyltransferase" evidence="1">
    <location>
        <begin position="102"/>
        <end position="255"/>
    </location>
</feature>
<dbReference type="GO" id="GO:0016747">
    <property type="term" value="F:acyltransferase activity, transferring groups other than amino-acyl groups"/>
    <property type="evidence" value="ECO:0007669"/>
    <property type="project" value="InterPro"/>
</dbReference>
<dbReference type="AlphaFoldDB" id="A0A9Q0AIB1"/>
<name>A0A9Q0AIB1_9PEZI</name>
<dbReference type="InterPro" id="IPR016181">
    <property type="entry name" value="Acyl_CoA_acyltransferase"/>
</dbReference>
<protein>
    <recommendedName>
        <fullName evidence="1">N-acetyltransferase domain-containing protein</fullName>
    </recommendedName>
</protein>
<evidence type="ECO:0000313" key="3">
    <source>
        <dbReference type="Proteomes" id="UP000829685"/>
    </source>
</evidence>
<accession>A0A9Q0AIB1</accession>
<comment type="caution">
    <text evidence="2">The sequence shown here is derived from an EMBL/GenBank/DDBJ whole genome shotgun (WGS) entry which is preliminary data.</text>
</comment>
<dbReference type="Gene3D" id="3.40.630.30">
    <property type="match status" value="1"/>
</dbReference>
<dbReference type="SUPFAM" id="SSF55729">
    <property type="entry name" value="Acyl-CoA N-acyltransferases (Nat)"/>
    <property type="match status" value="1"/>
</dbReference>
<keyword evidence="3" id="KW-1185">Reference proteome</keyword>